<dbReference type="Gene3D" id="3.40.50.150">
    <property type="entry name" value="Vaccinia Virus protein VP39"/>
    <property type="match status" value="1"/>
</dbReference>
<comment type="caution">
    <text evidence="5">The sequence shown here is derived from an EMBL/GenBank/DDBJ whole genome shotgun (WGS) entry which is preliminary data.</text>
</comment>
<keyword evidence="3" id="KW-0808">Transferase</keyword>
<name>A0A4U5PAC7_STECR</name>
<dbReference type="EMBL" id="AZBU02000002">
    <property type="protein sequence ID" value="TKR93248.1"/>
    <property type="molecule type" value="Genomic_DNA"/>
</dbReference>
<dbReference type="PANTHER" id="PTHR12176">
    <property type="entry name" value="SAM-DEPENDENT METHYLTRANSFERASE SUPERFAMILY PROTEIN"/>
    <property type="match status" value="1"/>
</dbReference>
<reference evidence="5 6" key="2">
    <citation type="journal article" date="2019" name="G3 (Bethesda)">
        <title>Hybrid Assembly of the Genome of the Entomopathogenic Nematode Steinernema carpocapsae Identifies the X-Chromosome.</title>
        <authorList>
            <person name="Serra L."/>
            <person name="Macchietto M."/>
            <person name="Macias-Munoz A."/>
            <person name="McGill C.J."/>
            <person name="Rodriguez I.M."/>
            <person name="Rodriguez B."/>
            <person name="Murad R."/>
            <person name="Mortazavi A."/>
        </authorList>
    </citation>
    <scope>NUCLEOTIDE SEQUENCE [LARGE SCALE GENOMIC DNA]</scope>
    <source>
        <strain evidence="5 6">ALL</strain>
    </source>
</reference>
<dbReference type="Proteomes" id="UP000298663">
    <property type="component" value="Unassembled WGS sequence"/>
</dbReference>
<dbReference type="OrthoDB" id="411785at2759"/>
<dbReference type="InterPro" id="IPR013216">
    <property type="entry name" value="Methyltransf_11"/>
</dbReference>
<keyword evidence="2" id="KW-0489">Methyltransferase</keyword>
<evidence type="ECO:0000313" key="5">
    <source>
        <dbReference type="EMBL" id="TKR93248.1"/>
    </source>
</evidence>
<sequence length="238" mass="27654">MESKLQYKENSYWNKRFASEAHFEWLADWKKFQRLILPRLSKSDRILHIGCGNSRLSHELFEAGFTDVTNVDFSEILIENGKQRYPEMKWVCNDMRTLHSIPSGSMDVVVEKASIESLLVAERSQWDPSDQAISDVDAILRSVQRVLKHDGIFISISFTQPHFRIPAIIRNPGWSCTVETFGDYFHYYCYVMKMGESPDLNELGKYSSILQNNNYVTSSVTLPEDSEDWLQGIDFEEF</sequence>
<reference evidence="5 6" key="1">
    <citation type="journal article" date="2015" name="Genome Biol.">
        <title>Comparative genomics of Steinernema reveals deeply conserved gene regulatory networks.</title>
        <authorList>
            <person name="Dillman A.R."/>
            <person name="Macchietto M."/>
            <person name="Porter C.F."/>
            <person name="Rogers A."/>
            <person name="Williams B."/>
            <person name="Antoshechkin I."/>
            <person name="Lee M.M."/>
            <person name="Goodwin Z."/>
            <person name="Lu X."/>
            <person name="Lewis E.E."/>
            <person name="Goodrich-Blair H."/>
            <person name="Stock S.P."/>
            <person name="Adams B.J."/>
            <person name="Sternberg P.W."/>
            <person name="Mortazavi A."/>
        </authorList>
    </citation>
    <scope>NUCLEOTIDE SEQUENCE [LARGE SCALE GENOMIC DNA]</scope>
    <source>
        <strain evidence="5 6">ALL</strain>
    </source>
</reference>
<dbReference type="InterPro" id="IPR029063">
    <property type="entry name" value="SAM-dependent_MTases_sf"/>
</dbReference>
<protein>
    <recommendedName>
        <fullName evidence="4">Methyltransferase type 11 domain-containing protein</fullName>
    </recommendedName>
</protein>
<evidence type="ECO:0000256" key="1">
    <source>
        <dbReference type="ARBA" id="ARBA00008361"/>
    </source>
</evidence>
<gene>
    <name evidence="5" type="ORF">L596_007742</name>
</gene>
<evidence type="ECO:0000256" key="3">
    <source>
        <dbReference type="ARBA" id="ARBA00022679"/>
    </source>
</evidence>
<accession>A0A4U5PAC7</accession>
<dbReference type="GO" id="GO:0008168">
    <property type="term" value="F:methyltransferase activity"/>
    <property type="evidence" value="ECO:0007669"/>
    <property type="project" value="UniProtKB-KW"/>
</dbReference>
<dbReference type="GO" id="GO:0032259">
    <property type="term" value="P:methylation"/>
    <property type="evidence" value="ECO:0007669"/>
    <property type="project" value="UniProtKB-KW"/>
</dbReference>
<dbReference type="AlphaFoldDB" id="A0A4U5PAC7"/>
<feature type="domain" description="Methyltransferase type 11" evidence="4">
    <location>
        <begin position="47"/>
        <end position="154"/>
    </location>
</feature>
<organism evidence="5 6">
    <name type="scientific">Steinernema carpocapsae</name>
    <name type="common">Entomopathogenic nematode</name>
    <dbReference type="NCBI Taxonomy" id="34508"/>
    <lineage>
        <taxon>Eukaryota</taxon>
        <taxon>Metazoa</taxon>
        <taxon>Ecdysozoa</taxon>
        <taxon>Nematoda</taxon>
        <taxon>Chromadorea</taxon>
        <taxon>Rhabditida</taxon>
        <taxon>Tylenchina</taxon>
        <taxon>Panagrolaimomorpha</taxon>
        <taxon>Strongyloidoidea</taxon>
        <taxon>Steinernematidae</taxon>
        <taxon>Steinernema</taxon>
    </lineage>
</organism>
<dbReference type="PANTHER" id="PTHR12176:SF80">
    <property type="entry name" value="EEF1A LYSINE METHYLTRANSFERASE 4"/>
    <property type="match status" value="1"/>
</dbReference>
<keyword evidence="6" id="KW-1185">Reference proteome</keyword>
<evidence type="ECO:0000259" key="4">
    <source>
        <dbReference type="Pfam" id="PF08241"/>
    </source>
</evidence>
<evidence type="ECO:0000313" key="6">
    <source>
        <dbReference type="Proteomes" id="UP000298663"/>
    </source>
</evidence>
<dbReference type="InterPro" id="IPR051419">
    <property type="entry name" value="Lys/N-term_MeTrsfase_sf"/>
</dbReference>
<evidence type="ECO:0000256" key="2">
    <source>
        <dbReference type="ARBA" id="ARBA00022603"/>
    </source>
</evidence>
<dbReference type="Pfam" id="PF08241">
    <property type="entry name" value="Methyltransf_11"/>
    <property type="match status" value="1"/>
</dbReference>
<comment type="similarity">
    <text evidence="1">Belongs to the methyltransferase superfamily.</text>
</comment>
<dbReference type="SUPFAM" id="SSF53335">
    <property type="entry name" value="S-adenosyl-L-methionine-dependent methyltransferases"/>
    <property type="match status" value="1"/>
</dbReference>
<dbReference type="CDD" id="cd02440">
    <property type="entry name" value="AdoMet_MTases"/>
    <property type="match status" value="1"/>
</dbReference>
<proteinExistence type="inferred from homology"/>